<name>A0AAD7M7S7_QUISA</name>
<reference evidence="1" key="1">
    <citation type="journal article" date="2023" name="Science">
        <title>Elucidation of the pathway for biosynthesis of saponin adjuvants from the soapbark tree.</title>
        <authorList>
            <person name="Reed J."/>
            <person name="Orme A."/>
            <person name="El-Demerdash A."/>
            <person name="Owen C."/>
            <person name="Martin L.B.B."/>
            <person name="Misra R.C."/>
            <person name="Kikuchi S."/>
            <person name="Rejzek M."/>
            <person name="Martin A.C."/>
            <person name="Harkess A."/>
            <person name="Leebens-Mack J."/>
            <person name="Louveau T."/>
            <person name="Stephenson M.J."/>
            <person name="Osbourn A."/>
        </authorList>
    </citation>
    <scope>NUCLEOTIDE SEQUENCE</scope>
    <source>
        <strain evidence="1">S10</strain>
    </source>
</reference>
<proteinExistence type="predicted"/>
<dbReference type="EMBL" id="JARAOO010000004">
    <property type="protein sequence ID" value="KAJ7970441.1"/>
    <property type="molecule type" value="Genomic_DNA"/>
</dbReference>
<organism evidence="1 2">
    <name type="scientific">Quillaja saponaria</name>
    <name type="common">Soap bark tree</name>
    <dbReference type="NCBI Taxonomy" id="32244"/>
    <lineage>
        <taxon>Eukaryota</taxon>
        <taxon>Viridiplantae</taxon>
        <taxon>Streptophyta</taxon>
        <taxon>Embryophyta</taxon>
        <taxon>Tracheophyta</taxon>
        <taxon>Spermatophyta</taxon>
        <taxon>Magnoliopsida</taxon>
        <taxon>eudicotyledons</taxon>
        <taxon>Gunneridae</taxon>
        <taxon>Pentapetalae</taxon>
        <taxon>rosids</taxon>
        <taxon>fabids</taxon>
        <taxon>Fabales</taxon>
        <taxon>Quillajaceae</taxon>
        <taxon>Quillaja</taxon>
    </lineage>
</organism>
<dbReference type="KEGG" id="qsa:O6P43_008627"/>
<keyword evidence="2" id="KW-1185">Reference proteome</keyword>
<sequence length="72" mass="8363">MQAAPKRRVWCSRVWAIADSRQNPKTLFGQTRPACRRNRRTYVPSSDWVSLIQTIFLDNPSRGLTDWARGKS</sequence>
<dbReference type="AlphaFoldDB" id="A0AAD7M7S7"/>
<accession>A0AAD7M7S7</accession>
<protein>
    <submittedName>
        <fullName evidence="1">Uncharacterized protein</fullName>
    </submittedName>
</protein>
<comment type="caution">
    <text evidence="1">The sequence shown here is derived from an EMBL/GenBank/DDBJ whole genome shotgun (WGS) entry which is preliminary data.</text>
</comment>
<evidence type="ECO:0000313" key="2">
    <source>
        <dbReference type="Proteomes" id="UP001163823"/>
    </source>
</evidence>
<evidence type="ECO:0000313" key="1">
    <source>
        <dbReference type="EMBL" id="KAJ7970441.1"/>
    </source>
</evidence>
<dbReference type="Proteomes" id="UP001163823">
    <property type="component" value="Chromosome 4"/>
</dbReference>
<gene>
    <name evidence="1" type="ORF">O6P43_008627</name>
</gene>